<keyword evidence="1" id="KW-0472">Membrane</keyword>
<feature type="transmembrane region" description="Helical" evidence="1">
    <location>
        <begin position="12"/>
        <end position="32"/>
    </location>
</feature>
<reference evidence="2" key="2">
    <citation type="journal article" date="2015" name="Data Brief">
        <title>Shoot transcriptome of the giant reed, Arundo donax.</title>
        <authorList>
            <person name="Barrero R.A."/>
            <person name="Guerrero F.D."/>
            <person name="Moolhuijzen P."/>
            <person name="Goolsby J.A."/>
            <person name="Tidwell J."/>
            <person name="Bellgard S.E."/>
            <person name="Bellgard M.I."/>
        </authorList>
    </citation>
    <scope>NUCLEOTIDE SEQUENCE</scope>
    <source>
        <tissue evidence="2">Shoot tissue taken approximately 20 cm above the soil surface</tissue>
    </source>
</reference>
<name>A0A0A9ELL7_ARUDO</name>
<proteinExistence type="predicted"/>
<sequence length="38" mass="4151">MDILTLLCNTRHIYGGCMILPKIFLSLGRAIADSQSKG</sequence>
<keyword evidence="1" id="KW-1133">Transmembrane helix</keyword>
<keyword evidence="1" id="KW-0812">Transmembrane</keyword>
<organism evidence="2">
    <name type="scientific">Arundo donax</name>
    <name type="common">Giant reed</name>
    <name type="synonym">Donax arundinaceus</name>
    <dbReference type="NCBI Taxonomy" id="35708"/>
    <lineage>
        <taxon>Eukaryota</taxon>
        <taxon>Viridiplantae</taxon>
        <taxon>Streptophyta</taxon>
        <taxon>Embryophyta</taxon>
        <taxon>Tracheophyta</taxon>
        <taxon>Spermatophyta</taxon>
        <taxon>Magnoliopsida</taxon>
        <taxon>Liliopsida</taxon>
        <taxon>Poales</taxon>
        <taxon>Poaceae</taxon>
        <taxon>PACMAD clade</taxon>
        <taxon>Arundinoideae</taxon>
        <taxon>Arundineae</taxon>
        <taxon>Arundo</taxon>
    </lineage>
</organism>
<evidence type="ECO:0000313" key="2">
    <source>
        <dbReference type="EMBL" id="JAD99913.1"/>
    </source>
</evidence>
<dbReference type="EMBL" id="GBRH01197982">
    <property type="protein sequence ID" value="JAD99913.1"/>
    <property type="molecule type" value="Transcribed_RNA"/>
</dbReference>
<protein>
    <submittedName>
        <fullName evidence="2">NIT1</fullName>
    </submittedName>
</protein>
<reference evidence="2" key="1">
    <citation type="submission" date="2014-09" db="EMBL/GenBank/DDBJ databases">
        <authorList>
            <person name="Magalhaes I.L.F."/>
            <person name="Oliveira U."/>
            <person name="Santos F.R."/>
            <person name="Vidigal T.H.D.A."/>
            <person name="Brescovit A.D."/>
            <person name="Santos A.J."/>
        </authorList>
    </citation>
    <scope>NUCLEOTIDE SEQUENCE</scope>
    <source>
        <tissue evidence="2">Shoot tissue taken approximately 20 cm above the soil surface</tissue>
    </source>
</reference>
<evidence type="ECO:0000256" key="1">
    <source>
        <dbReference type="SAM" id="Phobius"/>
    </source>
</evidence>
<accession>A0A0A9ELL7</accession>
<dbReference type="AlphaFoldDB" id="A0A0A9ELL7"/>